<dbReference type="InterPro" id="IPR050902">
    <property type="entry name" value="ABC_Transporter_SBP"/>
</dbReference>
<evidence type="ECO:0000313" key="3">
    <source>
        <dbReference type="Proteomes" id="UP001317705"/>
    </source>
</evidence>
<dbReference type="EMBL" id="AP027151">
    <property type="protein sequence ID" value="BDV42189.1"/>
    <property type="molecule type" value="Genomic_DNA"/>
</dbReference>
<keyword evidence="3" id="KW-1185">Reference proteome</keyword>
<reference evidence="2 3" key="1">
    <citation type="submission" date="2022-12" db="EMBL/GenBank/DDBJ databases">
        <title>Polyphasic characterization of Geotalea uranireducens NIT-SL11 newly isolated from a complex of sewage sludge and microbially reduced graphene oxide.</title>
        <authorList>
            <person name="Xie L."/>
            <person name="Yoshida N."/>
            <person name="Meng L."/>
        </authorList>
    </citation>
    <scope>NUCLEOTIDE SEQUENCE [LARGE SCALE GENOMIC DNA]</scope>
    <source>
        <strain evidence="2 3">NIT-SL11</strain>
    </source>
</reference>
<dbReference type="Gene3D" id="3.40.50.1980">
    <property type="entry name" value="Nitrogenase molybdenum iron protein domain"/>
    <property type="match status" value="2"/>
</dbReference>
<dbReference type="InterPro" id="IPR002491">
    <property type="entry name" value="ABC_transptr_periplasmic_BD"/>
</dbReference>
<sequence length="358" mass="40528">MKRPALLPHSCRYRLRRWPPVVLALALWLATAVAAEARLITDMTGRAVRVPDRITRVYATSPPATYLLYAIDPRLLVGLNNPPGGPERPFLAPAVRTLPVIGSSVGQGKNLNSELLLKARPDIILVWSWPQPEINARYERLFRQLGIPVVEVRIDTLRDYPAAFTFLGELLGRRERAASLRRYAEETLRAVDRAVGGIAPGERPAVYYAEGADGLATEREGSFHAELIGLAGGRNVHRGEALDHYGMEKVALEQVLLYNPQVILAQDGQFLATAARDRRWQAIRAVREGRVYRIPRLPFNWFDRPPSFMRLLGLRWLANRLHPERFHFAPVAETRRFYRLFLGVEPTDRQLAEILRGS</sequence>
<organism evidence="2 3">
    <name type="scientific">Geotalea uraniireducens</name>
    <dbReference type="NCBI Taxonomy" id="351604"/>
    <lineage>
        <taxon>Bacteria</taxon>
        <taxon>Pseudomonadati</taxon>
        <taxon>Thermodesulfobacteriota</taxon>
        <taxon>Desulfuromonadia</taxon>
        <taxon>Geobacterales</taxon>
        <taxon>Geobacteraceae</taxon>
        <taxon>Geotalea</taxon>
    </lineage>
</organism>
<accession>A0ABM8EI70</accession>
<dbReference type="SUPFAM" id="SSF53807">
    <property type="entry name" value="Helical backbone' metal receptor"/>
    <property type="match status" value="1"/>
</dbReference>
<dbReference type="RefSeq" id="WP_282002487.1">
    <property type="nucleotide sequence ID" value="NZ_AP027151.1"/>
</dbReference>
<evidence type="ECO:0000259" key="1">
    <source>
        <dbReference type="PROSITE" id="PS50983"/>
    </source>
</evidence>
<dbReference type="Pfam" id="PF01497">
    <property type="entry name" value="Peripla_BP_2"/>
    <property type="match status" value="1"/>
</dbReference>
<gene>
    <name evidence="2" type="ORF">GURASL_11120</name>
</gene>
<proteinExistence type="predicted"/>
<feature type="domain" description="Fe/B12 periplasmic-binding" evidence="1">
    <location>
        <begin position="56"/>
        <end position="325"/>
    </location>
</feature>
<dbReference type="PROSITE" id="PS50983">
    <property type="entry name" value="FE_B12_PBP"/>
    <property type="match status" value="1"/>
</dbReference>
<dbReference type="Gene3D" id="1.20.58.2180">
    <property type="match status" value="1"/>
</dbReference>
<protein>
    <submittedName>
        <fullName evidence="2">ABC transporter substrate-binding protein</fullName>
    </submittedName>
</protein>
<evidence type="ECO:0000313" key="2">
    <source>
        <dbReference type="EMBL" id="BDV42189.1"/>
    </source>
</evidence>
<dbReference type="PANTHER" id="PTHR30535">
    <property type="entry name" value="VITAMIN B12-BINDING PROTEIN"/>
    <property type="match status" value="1"/>
</dbReference>
<name>A0ABM8EI70_9BACT</name>
<dbReference type="Proteomes" id="UP001317705">
    <property type="component" value="Chromosome"/>
</dbReference>
<dbReference type="PANTHER" id="PTHR30535:SF34">
    <property type="entry name" value="MOLYBDATE-BINDING PROTEIN MOLA"/>
    <property type="match status" value="1"/>
</dbReference>